<feature type="compositionally biased region" description="Polar residues" evidence="1">
    <location>
        <begin position="205"/>
        <end position="215"/>
    </location>
</feature>
<dbReference type="eggNOG" id="ENOG502ZG4F">
    <property type="taxonomic scope" value="Bacteria"/>
</dbReference>
<feature type="compositionally biased region" description="Pro residues" evidence="1">
    <location>
        <begin position="233"/>
        <end position="256"/>
    </location>
</feature>
<evidence type="ECO:0000313" key="4">
    <source>
        <dbReference type="Proteomes" id="UP000001887"/>
    </source>
</evidence>
<evidence type="ECO:0000313" key="3">
    <source>
        <dbReference type="EMBL" id="ADB14771.1"/>
    </source>
</evidence>
<accession>D2R0A3</accession>
<keyword evidence="2" id="KW-1133">Transmembrane helix</keyword>
<keyword evidence="2" id="KW-0812">Transmembrane</keyword>
<evidence type="ECO:0000256" key="1">
    <source>
        <dbReference type="SAM" id="MobiDB-lite"/>
    </source>
</evidence>
<sequence>MYQTCPLCRQQIPYQQMAAHEEQHRRLATVGVPTGVASSTPLAIPHGPTIQPTLTAPQVAPYRGGTPQVFVHKACSSATMIPPEYVRNYLHDPFVFPDAWPCSGCQRPVATSELFWEGTQTTLLEYGRQLRIEYIQEKGLNPADFDWGPTGPMRRAVVRKSDIGGMLATTALVGGVVLVGCVMLGVGVYLFASVMPDGDANTATPTVVTQPAGNNGSTVAAPPPPVASNGPSPYTPPAIPSPMIPSPPSFEPPSFRPPTSSFGPGGTYDPRADINRQLEESRQRSEQMRRESEERMREIQDRMRRRSEELRSRFGP</sequence>
<evidence type="ECO:0000256" key="2">
    <source>
        <dbReference type="SAM" id="Phobius"/>
    </source>
</evidence>
<gene>
    <name evidence="3" type="ordered locus">Psta_0074</name>
</gene>
<proteinExistence type="predicted"/>
<feature type="compositionally biased region" description="Basic and acidic residues" evidence="1">
    <location>
        <begin position="270"/>
        <end position="316"/>
    </location>
</feature>
<dbReference type="Proteomes" id="UP000001887">
    <property type="component" value="Chromosome"/>
</dbReference>
<keyword evidence="2" id="KW-0472">Membrane</keyword>
<name>D2R0A3_PIRSD</name>
<feature type="region of interest" description="Disordered" evidence="1">
    <location>
        <begin position="205"/>
        <end position="316"/>
    </location>
</feature>
<dbReference type="AlphaFoldDB" id="D2R0A3"/>
<dbReference type="KEGG" id="psl:Psta_0074"/>
<dbReference type="EMBL" id="CP001848">
    <property type="protein sequence ID" value="ADB14771.1"/>
    <property type="molecule type" value="Genomic_DNA"/>
</dbReference>
<dbReference type="HOGENOM" id="CLU_879567_0_0_0"/>
<keyword evidence="4" id="KW-1185">Reference proteome</keyword>
<organism evidence="3 4">
    <name type="scientific">Pirellula staleyi (strain ATCC 27377 / DSM 6068 / ICPB 4128)</name>
    <name type="common">Pirella staleyi</name>
    <dbReference type="NCBI Taxonomy" id="530564"/>
    <lineage>
        <taxon>Bacteria</taxon>
        <taxon>Pseudomonadati</taxon>
        <taxon>Planctomycetota</taxon>
        <taxon>Planctomycetia</taxon>
        <taxon>Pirellulales</taxon>
        <taxon>Pirellulaceae</taxon>
        <taxon>Pirellula</taxon>
    </lineage>
</organism>
<feature type="transmembrane region" description="Helical" evidence="2">
    <location>
        <begin position="163"/>
        <end position="192"/>
    </location>
</feature>
<dbReference type="OrthoDB" id="278782at2"/>
<protein>
    <submittedName>
        <fullName evidence="3">Uncharacterized protein</fullName>
    </submittedName>
</protein>
<reference evidence="3 4" key="1">
    <citation type="journal article" date="2009" name="Stand. Genomic Sci.">
        <title>Complete genome sequence of Pirellula staleyi type strain (ATCC 27377).</title>
        <authorList>
            <person name="Clum A."/>
            <person name="Tindall B.J."/>
            <person name="Sikorski J."/>
            <person name="Ivanova N."/>
            <person name="Mavrommatis K."/>
            <person name="Lucas S."/>
            <person name="Glavina del Rio T."/>
            <person name="Nolan M."/>
            <person name="Chen F."/>
            <person name="Tice H."/>
            <person name="Pitluck S."/>
            <person name="Cheng J.F."/>
            <person name="Chertkov O."/>
            <person name="Brettin T."/>
            <person name="Han C."/>
            <person name="Detter J.C."/>
            <person name="Kuske C."/>
            <person name="Bruce D."/>
            <person name="Goodwin L."/>
            <person name="Ovchinikova G."/>
            <person name="Pati A."/>
            <person name="Mikhailova N."/>
            <person name="Chen A."/>
            <person name="Palaniappan K."/>
            <person name="Land M."/>
            <person name="Hauser L."/>
            <person name="Chang Y.J."/>
            <person name="Jeffries C.D."/>
            <person name="Chain P."/>
            <person name="Rohde M."/>
            <person name="Goker M."/>
            <person name="Bristow J."/>
            <person name="Eisen J.A."/>
            <person name="Markowitz V."/>
            <person name="Hugenholtz P."/>
            <person name="Kyrpides N.C."/>
            <person name="Klenk H.P."/>
            <person name="Lapidus A."/>
        </authorList>
    </citation>
    <scope>NUCLEOTIDE SEQUENCE [LARGE SCALE GENOMIC DNA]</scope>
    <source>
        <strain evidence="4">ATCC 27377 / DSM 6068 / ICPB 4128</strain>
    </source>
</reference>